<dbReference type="PROSITE" id="PS51186">
    <property type="entry name" value="GNAT"/>
    <property type="match status" value="1"/>
</dbReference>
<dbReference type="Gene3D" id="3.40.630.30">
    <property type="match status" value="1"/>
</dbReference>
<organism evidence="2 3">
    <name type="scientific">Mesotoga infera</name>
    <dbReference type="NCBI Taxonomy" id="1236046"/>
    <lineage>
        <taxon>Bacteria</taxon>
        <taxon>Thermotogati</taxon>
        <taxon>Thermotogota</taxon>
        <taxon>Thermotogae</taxon>
        <taxon>Kosmotogales</taxon>
        <taxon>Kosmotogaceae</taxon>
        <taxon>Mesotoga</taxon>
    </lineage>
</organism>
<dbReference type="KEGG" id="minf:MESINF_0793"/>
<protein>
    <submittedName>
        <fullName evidence="2">Acetyltransferase</fullName>
    </submittedName>
</protein>
<evidence type="ECO:0000313" key="2">
    <source>
        <dbReference type="EMBL" id="SSC12242.1"/>
    </source>
</evidence>
<keyword evidence="2" id="KW-0808">Transferase</keyword>
<dbReference type="AlphaFoldDB" id="A0A7Z7PQB1"/>
<accession>A0A7Z7PQB1</accession>
<dbReference type="GO" id="GO:0016747">
    <property type="term" value="F:acyltransferase activity, transferring groups other than amino-acyl groups"/>
    <property type="evidence" value="ECO:0007669"/>
    <property type="project" value="InterPro"/>
</dbReference>
<evidence type="ECO:0000313" key="3">
    <source>
        <dbReference type="Proteomes" id="UP000250796"/>
    </source>
</evidence>
<dbReference type="InterPro" id="IPR056935">
    <property type="entry name" value="Rv0428c-like_C"/>
</dbReference>
<dbReference type="Pfam" id="PF24553">
    <property type="entry name" value="Rv0428c_C"/>
    <property type="match status" value="1"/>
</dbReference>
<dbReference type="RefSeq" id="WP_231936845.1">
    <property type="nucleotide sequence ID" value="NZ_LS974202.1"/>
</dbReference>
<dbReference type="SUPFAM" id="SSF55729">
    <property type="entry name" value="Acyl-CoA N-acyltransferases (Nat)"/>
    <property type="match status" value="1"/>
</dbReference>
<reference evidence="2 3" key="1">
    <citation type="submission" date="2017-01" db="EMBL/GenBank/DDBJ databases">
        <authorList>
            <person name="Erauso G."/>
        </authorList>
    </citation>
    <scope>NUCLEOTIDE SEQUENCE [LARGE SCALE GENOMIC DNA]</scope>
    <source>
        <strain evidence="2">MESINF1</strain>
    </source>
</reference>
<feature type="domain" description="N-acetyltransferase" evidence="1">
    <location>
        <begin position="115"/>
        <end position="245"/>
    </location>
</feature>
<keyword evidence="3" id="KW-1185">Reference proteome</keyword>
<sequence>MTDIRKLEEISMNAWPGVYVRFYDGWVMRCAGGYTNRANSILPLYESREYLMRKINDAELFCSSRGLQTIFKMTSISLPSELDRALEGKGYVERDRAIVMTKELSGAKRDLSDLDIFTTPSREWLGSFTRLSKKAAENEYWLGRILDSIVPEAFYVILKKSEETVGCAMAVREDEYFGLFGITIGQGYRRMGYGKELTEKLLALAGREGARIAYLQVDIVNDVAIKLYSSLGFEEAYQYWYRVKV</sequence>
<proteinExistence type="predicted"/>
<gene>
    <name evidence="2" type="ORF">MESINF_0793</name>
</gene>
<name>A0A7Z7PQB1_9BACT</name>
<evidence type="ECO:0000259" key="1">
    <source>
        <dbReference type="PROSITE" id="PS51186"/>
    </source>
</evidence>
<dbReference type="InterPro" id="IPR016181">
    <property type="entry name" value="Acyl_CoA_acyltransferase"/>
</dbReference>
<dbReference type="InterPro" id="IPR000182">
    <property type="entry name" value="GNAT_dom"/>
</dbReference>
<dbReference type="CDD" id="cd04301">
    <property type="entry name" value="NAT_SF"/>
    <property type="match status" value="1"/>
</dbReference>
<dbReference type="Proteomes" id="UP000250796">
    <property type="component" value="Chromosome MESINF"/>
</dbReference>
<dbReference type="EMBL" id="LS974202">
    <property type="protein sequence ID" value="SSC12242.1"/>
    <property type="molecule type" value="Genomic_DNA"/>
</dbReference>